<dbReference type="SUPFAM" id="SSF55826">
    <property type="entry name" value="YbaK/ProRS associated domain"/>
    <property type="match status" value="1"/>
</dbReference>
<evidence type="ECO:0000313" key="15">
    <source>
        <dbReference type="Proteomes" id="UP000198897"/>
    </source>
</evidence>
<dbReference type="Pfam" id="PF03129">
    <property type="entry name" value="HGTP_anticodon"/>
    <property type="match status" value="1"/>
</dbReference>
<keyword evidence="8 12" id="KW-0030">Aminoacyl-tRNA synthetase</keyword>
<evidence type="ECO:0000256" key="11">
    <source>
        <dbReference type="ARBA" id="ARBA00060755"/>
    </source>
</evidence>
<dbReference type="PIRSF" id="PIRSF001535">
    <property type="entry name" value="ProRS_1"/>
    <property type="match status" value="1"/>
</dbReference>
<dbReference type="NCBIfam" id="NF006625">
    <property type="entry name" value="PRK09194.1"/>
    <property type="match status" value="1"/>
</dbReference>
<dbReference type="PRINTS" id="PR01046">
    <property type="entry name" value="TRNASYNTHPRO"/>
</dbReference>
<dbReference type="InterPro" id="IPR006195">
    <property type="entry name" value="aa-tRNA-synth_II"/>
</dbReference>
<comment type="catalytic activity">
    <reaction evidence="9 12">
        <text>tRNA(Pro) + L-proline + ATP = L-prolyl-tRNA(Pro) + AMP + diphosphate</text>
        <dbReference type="Rhea" id="RHEA:14305"/>
        <dbReference type="Rhea" id="RHEA-COMP:9700"/>
        <dbReference type="Rhea" id="RHEA-COMP:9702"/>
        <dbReference type="ChEBI" id="CHEBI:30616"/>
        <dbReference type="ChEBI" id="CHEBI:33019"/>
        <dbReference type="ChEBI" id="CHEBI:60039"/>
        <dbReference type="ChEBI" id="CHEBI:78442"/>
        <dbReference type="ChEBI" id="CHEBI:78532"/>
        <dbReference type="ChEBI" id="CHEBI:456215"/>
        <dbReference type="EC" id="6.1.1.15"/>
    </reaction>
</comment>
<dbReference type="EC" id="6.1.1.15" evidence="12"/>
<organism evidence="14 15">
    <name type="scientific">Halobacillus alkaliphilus</name>
    <dbReference type="NCBI Taxonomy" id="396056"/>
    <lineage>
        <taxon>Bacteria</taxon>
        <taxon>Bacillati</taxon>
        <taxon>Bacillota</taxon>
        <taxon>Bacilli</taxon>
        <taxon>Bacillales</taxon>
        <taxon>Bacillaceae</taxon>
        <taxon>Halobacillus</taxon>
    </lineage>
</organism>
<dbReference type="FunFam" id="3.40.50.800:FF:000011">
    <property type="entry name" value="Proline--tRNA ligase"/>
    <property type="match status" value="1"/>
</dbReference>
<dbReference type="InterPro" id="IPR045864">
    <property type="entry name" value="aa-tRNA-synth_II/BPL/LPL"/>
</dbReference>
<dbReference type="Pfam" id="PF00587">
    <property type="entry name" value="tRNA-synt_2b"/>
    <property type="match status" value="1"/>
</dbReference>
<proteinExistence type="inferred from homology"/>
<dbReference type="Gene3D" id="3.40.50.800">
    <property type="entry name" value="Anticodon-binding domain"/>
    <property type="match status" value="1"/>
</dbReference>
<dbReference type="GO" id="GO:0004827">
    <property type="term" value="F:proline-tRNA ligase activity"/>
    <property type="evidence" value="ECO:0007669"/>
    <property type="project" value="UniProtKB-UniRule"/>
</dbReference>
<dbReference type="GO" id="GO:0140096">
    <property type="term" value="F:catalytic activity, acting on a protein"/>
    <property type="evidence" value="ECO:0007669"/>
    <property type="project" value="UniProtKB-ARBA"/>
</dbReference>
<dbReference type="InterPro" id="IPR004500">
    <property type="entry name" value="Pro-tRNA-synth_IIa_bac-type"/>
</dbReference>
<dbReference type="OrthoDB" id="9809052at2"/>
<dbReference type="InterPro" id="IPR007214">
    <property type="entry name" value="YbaK/aa-tRNA-synth-assoc-dom"/>
</dbReference>
<dbReference type="GO" id="GO:0016740">
    <property type="term" value="F:transferase activity"/>
    <property type="evidence" value="ECO:0007669"/>
    <property type="project" value="UniProtKB-ARBA"/>
</dbReference>
<comment type="function">
    <text evidence="10 12">Catalyzes the attachment of proline to tRNA(Pro) in a two-step reaction: proline is first activated by ATP to form Pro-AMP and then transferred to the acceptor end of tRNA(Pro). As ProRS can inadvertently accommodate and process non-cognate amino acids such as alanine and cysteine, to avoid such errors it has two additional distinct editing activities against alanine. One activity is designated as 'pretransfer' editing and involves the tRNA(Pro)-independent hydrolysis of activated Ala-AMP. The other activity is designated 'posttransfer' editing and involves deacylation of mischarged Ala-tRNA(Pro). The misacylated Cys-tRNA(Pro) is not edited by ProRS.</text>
</comment>
<dbReference type="NCBIfam" id="TIGR00409">
    <property type="entry name" value="proS_fam_II"/>
    <property type="match status" value="1"/>
</dbReference>
<dbReference type="FunFam" id="3.30.930.10:FF:000043">
    <property type="entry name" value="Proline--tRNA ligase"/>
    <property type="match status" value="1"/>
</dbReference>
<dbReference type="InterPro" id="IPR004154">
    <property type="entry name" value="Anticodon-bd"/>
</dbReference>
<evidence type="ECO:0000256" key="2">
    <source>
        <dbReference type="ARBA" id="ARBA00011738"/>
    </source>
</evidence>
<dbReference type="InterPro" id="IPR033730">
    <property type="entry name" value="ProRS_core_prok"/>
</dbReference>
<evidence type="ECO:0000256" key="3">
    <source>
        <dbReference type="ARBA" id="ARBA00022490"/>
    </source>
</evidence>
<protein>
    <recommendedName>
        <fullName evidence="12">Proline--tRNA ligase</fullName>
        <ecNumber evidence="12">6.1.1.15</ecNumber>
    </recommendedName>
    <alternativeName>
        <fullName evidence="12">Prolyl-tRNA synthetase</fullName>
        <shortName evidence="12">ProRS</shortName>
    </alternativeName>
</protein>
<dbReference type="InterPro" id="IPR044140">
    <property type="entry name" value="ProRS_anticodon_short"/>
</dbReference>
<keyword evidence="6 12" id="KW-0067">ATP-binding</keyword>
<dbReference type="PROSITE" id="PS50862">
    <property type="entry name" value="AA_TRNA_LIGASE_II"/>
    <property type="match status" value="1"/>
</dbReference>
<dbReference type="InterPro" id="IPR023717">
    <property type="entry name" value="Pro-tRNA-Synthase_IIa_type1"/>
</dbReference>
<evidence type="ECO:0000256" key="6">
    <source>
        <dbReference type="ARBA" id="ARBA00022840"/>
    </source>
</evidence>
<dbReference type="PANTHER" id="PTHR42753:SF2">
    <property type="entry name" value="PROLINE--TRNA LIGASE"/>
    <property type="match status" value="1"/>
</dbReference>
<comment type="subunit">
    <text evidence="2 12">Homodimer.</text>
</comment>
<keyword evidence="15" id="KW-1185">Reference proteome</keyword>
<dbReference type="GO" id="GO:0005524">
    <property type="term" value="F:ATP binding"/>
    <property type="evidence" value="ECO:0007669"/>
    <property type="project" value="UniProtKB-UniRule"/>
</dbReference>
<dbReference type="InterPro" id="IPR036754">
    <property type="entry name" value="YbaK/aa-tRNA-synt-asso_dom_sf"/>
</dbReference>
<dbReference type="SUPFAM" id="SSF55681">
    <property type="entry name" value="Class II aaRS and biotin synthetases"/>
    <property type="match status" value="1"/>
</dbReference>
<dbReference type="CDD" id="cd04334">
    <property type="entry name" value="ProRS-INS"/>
    <property type="match status" value="1"/>
</dbReference>
<dbReference type="Gene3D" id="3.30.930.10">
    <property type="entry name" value="Bira Bifunctional Protein, Domain 2"/>
    <property type="match status" value="2"/>
</dbReference>
<accession>A0A1I2L190</accession>
<dbReference type="GO" id="GO:0006433">
    <property type="term" value="P:prolyl-tRNA aminoacylation"/>
    <property type="evidence" value="ECO:0007669"/>
    <property type="project" value="UniProtKB-UniRule"/>
</dbReference>
<evidence type="ECO:0000256" key="8">
    <source>
        <dbReference type="ARBA" id="ARBA00023146"/>
    </source>
</evidence>
<evidence type="ECO:0000256" key="10">
    <source>
        <dbReference type="ARBA" id="ARBA00053664"/>
    </source>
</evidence>
<reference evidence="15" key="1">
    <citation type="submission" date="2016-10" db="EMBL/GenBank/DDBJ databases">
        <authorList>
            <person name="Varghese N."/>
            <person name="Submissions S."/>
        </authorList>
    </citation>
    <scope>NUCLEOTIDE SEQUENCE [LARGE SCALE GENOMIC DNA]</scope>
    <source>
        <strain evidence="15">FP5</strain>
    </source>
</reference>
<dbReference type="CDD" id="cd00779">
    <property type="entry name" value="ProRS_core_prok"/>
    <property type="match status" value="1"/>
</dbReference>
<dbReference type="GO" id="GO:0002161">
    <property type="term" value="F:aminoacyl-tRNA deacylase activity"/>
    <property type="evidence" value="ECO:0007669"/>
    <property type="project" value="InterPro"/>
</dbReference>
<keyword evidence="7 12" id="KW-0648">Protein biosynthesis</keyword>
<dbReference type="CDD" id="cd00861">
    <property type="entry name" value="ProRS_anticodon_short"/>
    <property type="match status" value="1"/>
</dbReference>
<evidence type="ECO:0000256" key="5">
    <source>
        <dbReference type="ARBA" id="ARBA00022741"/>
    </source>
</evidence>
<evidence type="ECO:0000313" key="14">
    <source>
        <dbReference type="EMBL" id="SFF70916.1"/>
    </source>
</evidence>
<keyword evidence="4 12" id="KW-0436">Ligase</keyword>
<gene>
    <name evidence="12" type="primary">proS</name>
    <name evidence="14" type="ORF">SAMN05216353_10685</name>
</gene>
<dbReference type="GO" id="GO:0005829">
    <property type="term" value="C:cytosol"/>
    <property type="evidence" value="ECO:0007669"/>
    <property type="project" value="TreeGrafter"/>
</dbReference>
<sequence>MKQSQMLIPTLKENPADAEIMSHQLLVRAGYIRQLASGIYSFLPIGRRVLSKVEAIVREEMEKIGAHEMLMPALEPSELWKETGRWTTFGSELMRINDRHGREFALGATHEEVITSMVRNEVKSYKQLPLSVYQIQTKFRDEARPRFGLLRGREFLMKDAYSFNESYESLDRTYEQMFEAYSNVFKRCGLNFRAVIADSGAMGGKDTHEFMVLSEVGEDVIAYSDTSRYAANIEMAPVKRTYTKSDETPLEMEKVHTPDQKTMRDVADFLGHELQKGLKSILFKVDEKFVMTITRGDHEVNDVKLKNLYDAELIDLASEAEAREVIGAGFGSLGPVDVSEDVEVVADLAVEALVNVSCGANEEGYHFTNVTPGKDFQVSQYADLRFIEEGDPSPDGEGKIQFARGIEVGHVFKLGEFYSERMKATFLNDQGKATTMIMGSYGIGVSRTLAAIVEQYHDERGITWPANIAPYQVHLLSLNPKKEDQKELADVLYNTLIEAGVEVLYDDRKERAGVKFADSDLFGVPLRITVGKRASEGVVEVKERMSGNQYDLEQEEVLNYVTNWYKS</sequence>
<dbReference type="InterPro" id="IPR002316">
    <property type="entry name" value="Pro-tRNA-ligase_IIa"/>
</dbReference>
<dbReference type="RefSeq" id="WP_089750955.1">
    <property type="nucleotide sequence ID" value="NZ_FOOG01000006.1"/>
</dbReference>
<keyword evidence="3 12" id="KW-0963">Cytoplasm</keyword>
<comment type="similarity">
    <text evidence="11 12">Belongs to the class-II aminoacyl-tRNA synthetase family. ProS type 1 subfamily.</text>
</comment>
<evidence type="ECO:0000256" key="1">
    <source>
        <dbReference type="ARBA" id="ARBA00004496"/>
    </source>
</evidence>
<evidence type="ECO:0000259" key="13">
    <source>
        <dbReference type="PROSITE" id="PS50862"/>
    </source>
</evidence>
<dbReference type="InterPro" id="IPR036621">
    <property type="entry name" value="Anticodon-bd_dom_sf"/>
</dbReference>
<evidence type="ECO:0000256" key="4">
    <source>
        <dbReference type="ARBA" id="ARBA00022598"/>
    </source>
</evidence>
<name>A0A1I2L190_9BACI</name>
<dbReference type="SUPFAM" id="SSF52954">
    <property type="entry name" value="Class II aaRS ABD-related"/>
    <property type="match status" value="1"/>
</dbReference>
<dbReference type="InterPro" id="IPR050062">
    <property type="entry name" value="Pro-tRNA_synthetase"/>
</dbReference>
<dbReference type="HAMAP" id="MF_01569">
    <property type="entry name" value="Pro_tRNA_synth_type1"/>
    <property type="match status" value="1"/>
</dbReference>
<evidence type="ECO:0000256" key="9">
    <source>
        <dbReference type="ARBA" id="ARBA00047671"/>
    </source>
</evidence>
<evidence type="ECO:0000256" key="7">
    <source>
        <dbReference type="ARBA" id="ARBA00022917"/>
    </source>
</evidence>
<dbReference type="Proteomes" id="UP000198897">
    <property type="component" value="Unassembled WGS sequence"/>
</dbReference>
<comment type="subcellular location">
    <subcellularLocation>
        <location evidence="1 12">Cytoplasm</location>
    </subcellularLocation>
</comment>
<dbReference type="Pfam" id="PF04073">
    <property type="entry name" value="tRNA_edit"/>
    <property type="match status" value="1"/>
</dbReference>
<feature type="domain" description="Aminoacyl-transfer RNA synthetases class-II family profile" evidence="13">
    <location>
        <begin position="33"/>
        <end position="465"/>
    </location>
</feature>
<dbReference type="PANTHER" id="PTHR42753">
    <property type="entry name" value="MITOCHONDRIAL RIBOSOME PROTEIN L39/PROLYL-TRNA LIGASE FAMILY MEMBER"/>
    <property type="match status" value="1"/>
</dbReference>
<dbReference type="AlphaFoldDB" id="A0A1I2L190"/>
<dbReference type="FunFam" id="3.30.930.10:FF:000065">
    <property type="entry name" value="Proline--tRNA ligase"/>
    <property type="match status" value="1"/>
</dbReference>
<dbReference type="InterPro" id="IPR002314">
    <property type="entry name" value="aa-tRNA-synt_IIb"/>
</dbReference>
<comment type="domain">
    <text evidence="12">Consists of three domains: the N-terminal catalytic domain, the editing domain and the C-terminal anticodon-binding domain.</text>
</comment>
<evidence type="ECO:0000256" key="12">
    <source>
        <dbReference type="HAMAP-Rule" id="MF_01569"/>
    </source>
</evidence>
<dbReference type="EMBL" id="FOOG01000006">
    <property type="protein sequence ID" value="SFF70916.1"/>
    <property type="molecule type" value="Genomic_DNA"/>
</dbReference>
<keyword evidence="5 12" id="KW-0547">Nucleotide-binding</keyword>